<dbReference type="InterPro" id="IPR029063">
    <property type="entry name" value="SAM-dependent_MTases_sf"/>
</dbReference>
<proteinExistence type="predicted"/>
<dbReference type="PANTHER" id="PTHR42912">
    <property type="entry name" value="METHYLTRANSFERASE"/>
    <property type="match status" value="1"/>
</dbReference>
<dbReference type="Proteomes" id="UP000266906">
    <property type="component" value="Unassembled WGS sequence"/>
</dbReference>
<dbReference type="PANTHER" id="PTHR42912:SF95">
    <property type="entry name" value="METHYLTRANSFERASE TYPE 11 DOMAIN-CONTAINING PROTEIN"/>
    <property type="match status" value="1"/>
</dbReference>
<evidence type="ECO:0000259" key="1">
    <source>
        <dbReference type="Pfam" id="PF08241"/>
    </source>
</evidence>
<evidence type="ECO:0000313" key="3">
    <source>
        <dbReference type="Proteomes" id="UP000266906"/>
    </source>
</evidence>
<evidence type="ECO:0000313" key="2">
    <source>
        <dbReference type="EMBL" id="RPE27691.1"/>
    </source>
</evidence>
<accession>A0A3N4RAP1</accession>
<reference evidence="2 3" key="1">
    <citation type="submission" date="2018-11" db="EMBL/GenBank/DDBJ databases">
        <title>Sequencing the genomes of 1000 actinobacteria strains.</title>
        <authorList>
            <person name="Klenk H.-P."/>
        </authorList>
    </citation>
    <scope>NUCLEOTIDE SEQUENCE [LARGE SCALE GENOMIC DNA]</scope>
    <source>
        <strain evidence="2 3">DSM 44781</strain>
    </source>
</reference>
<feature type="domain" description="Methyltransferase type 11" evidence="1">
    <location>
        <begin position="65"/>
        <end position="155"/>
    </location>
</feature>
<dbReference type="GO" id="GO:0008757">
    <property type="term" value="F:S-adenosylmethionine-dependent methyltransferase activity"/>
    <property type="evidence" value="ECO:0007669"/>
    <property type="project" value="InterPro"/>
</dbReference>
<dbReference type="RefSeq" id="WP_208767129.1">
    <property type="nucleotide sequence ID" value="NZ_RKQG01000003.1"/>
</dbReference>
<sequence length="286" mass="29661">MAGFAVDDAAGVPDTAAVIQAFDALERRMWSGRAAAYAASFARLCAHPVPALLDAAAVGPGSAVLDVGTGTGAAAAAACARDARVTAVDAEPSMLAEARRNAPAAEVRAATLPELPFADASFDAVVGNFVINHVGRQRAAVAELRRVLRPGGRLALTAWATPAPPGQALLGRAVEAAGVPRPAHLPPPPAALQALGSPDGFTALLTAGGLHDAQCRTLRWDHRTTEEEWWSGPATRVAFLGELLHSQPPAVRTRVRREFGRLAEEFRTADGGLALPHAALLVSARR</sequence>
<dbReference type="SUPFAM" id="SSF53335">
    <property type="entry name" value="S-adenosyl-L-methionine-dependent methyltransferases"/>
    <property type="match status" value="1"/>
</dbReference>
<dbReference type="Gene3D" id="3.40.50.150">
    <property type="entry name" value="Vaccinia Virus protein VP39"/>
    <property type="match status" value="1"/>
</dbReference>
<dbReference type="GO" id="GO:0032259">
    <property type="term" value="P:methylation"/>
    <property type="evidence" value="ECO:0007669"/>
    <property type="project" value="UniProtKB-KW"/>
</dbReference>
<keyword evidence="2" id="KW-0489">Methyltransferase</keyword>
<comment type="caution">
    <text evidence="2">The sequence shown here is derived from an EMBL/GenBank/DDBJ whole genome shotgun (WGS) entry which is preliminary data.</text>
</comment>
<gene>
    <name evidence="2" type="ORF">EDD38_6978</name>
</gene>
<dbReference type="InterPro" id="IPR013216">
    <property type="entry name" value="Methyltransf_11"/>
</dbReference>
<dbReference type="Pfam" id="PF08241">
    <property type="entry name" value="Methyltransf_11"/>
    <property type="match status" value="1"/>
</dbReference>
<name>A0A3N4RAP1_9ACTN</name>
<dbReference type="AlphaFoldDB" id="A0A3N4RAP1"/>
<keyword evidence="3" id="KW-1185">Reference proteome</keyword>
<dbReference type="CDD" id="cd02440">
    <property type="entry name" value="AdoMet_MTases"/>
    <property type="match status" value="1"/>
</dbReference>
<protein>
    <submittedName>
        <fullName evidence="2">Methyltransferase family protein</fullName>
    </submittedName>
</protein>
<organism evidence="2 3">
    <name type="scientific">Kitasatospora cineracea</name>
    <dbReference type="NCBI Taxonomy" id="88074"/>
    <lineage>
        <taxon>Bacteria</taxon>
        <taxon>Bacillati</taxon>
        <taxon>Actinomycetota</taxon>
        <taxon>Actinomycetes</taxon>
        <taxon>Kitasatosporales</taxon>
        <taxon>Streptomycetaceae</taxon>
        <taxon>Kitasatospora</taxon>
    </lineage>
</organism>
<dbReference type="InterPro" id="IPR050508">
    <property type="entry name" value="Methyltransf_Superfamily"/>
</dbReference>
<keyword evidence="2" id="KW-0808">Transferase</keyword>
<dbReference type="EMBL" id="RKQG01000003">
    <property type="protein sequence ID" value="RPE27691.1"/>
    <property type="molecule type" value="Genomic_DNA"/>
</dbReference>